<dbReference type="InterPro" id="IPR000683">
    <property type="entry name" value="Gfo/Idh/MocA-like_OxRdtase_N"/>
</dbReference>
<dbReference type="Gene3D" id="3.30.360.10">
    <property type="entry name" value="Dihydrodipicolinate Reductase, domain 2"/>
    <property type="match status" value="1"/>
</dbReference>
<dbReference type="SUPFAM" id="SSF55347">
    <property type="entry name" value="Glyceraldehyde-3-phosphate dehydrogenase-like, C-terminal domain"/>
    <property type="match status" value="1"/>
</dbReference>
<accession>I0KCF2</accession>
<dbReference type="InterPro" id="IPR036291">
    <property type="entry name" value="NAD(P)-bd_dom_sf"/>
</dbReference>
<dbReference type="AlphaFoldDB" id="I0KCF2"/>
<proteinExistence type="predicted"/>
<name>I0KCF2_9BACT</name>
<dbReference type="Proteomes" id="UP000011058">
    <property type="component" value="Chromosome"/>
</dbReference>
<evidence type="ECO:0000259" key="1">
    <source>
        <dbReference type="Pfam" id="PF01408"/>
    </source>
</evidence>
<dbReference type="eggNOG" id="COG0673">
    <property type="taxonomic scope" value="Bacteria"/>
</dbReference>
<dbReference type="GO" id="GO:0000166">
    <property type="term" value="F:nucleotide binding"/>
    <property type="evidence" value="ECO:0007669"/>
    <property type="project" value="InterPro"/>
</dbReference>
<feature type="domain" description="Gfo/Idh/MocA-like oxidoreductase N-terminal" evidence="1">
    <location>
        <begin position="88"/>
        <end position="218"/>
    </location>
</feature>
<dbReference type="PANTHER" id="PTHR43818:SF5">
    <property type="entry name" value="OXIDOREDUCTASE FAMILY PROTEIN"/>
    <property type="match status" value="1"/>
</dbReference>
<dbReference type="PANTHER" id="PTHR43818">
    <property type="entry name" value="BCDNA.GH03377"/>
    <property type="match status" value="1"/>
</dbReference>
<evidence type="ECO:0000313" key="2">
    <source>
        <dbReference type="EMBL" id="CCH01805.1"/>
    </source>
</evidence>
<dbReference type="InterPro" id="IPR050463">
    <property type="entry name" value="Gfo/Idh/MocA_oxidrdct_glycsds"/>
</dbReference>
<dbReference type="HOGENOM" id="CLU_023194_24_0_10"/>
<dbReference type="STRING" id="1166018.FAES_3798"/>
<dbReference type="PATRIC" id="fig|1166018.3.peg.5584"/>
<reference evidence="2 3" key="1">
    <citation type="journal article" date="2012" name="J. Bacteriol.">
        <title>Genome Sequence of Fibrella aestuarina BUZ 2T, a Filamentous Marine Bacterium.</title>
        <authorList>
            <person name="Filippini M."/>
            <person name="Qi W."/>
            <person name="Blom J."/>
            <person name="Goesmann A."/>
            <person name="Smits T.H."/>
            <person name="Bagheri H.C."/>
        </authorList>
    </citation>
    <scope>NUCLEOTIDE SEQUENCE [LARGE SCALE GENOMIC DNA]</scope>
    <source>
        <strain evidence="3">BUZ 2T</strain>
    </source>
</reference>
<gene>
    <name evidence="2" type="ORF">FAES_3798</name>
</gene>
<organism evidence="2 3">
    <name type="scientific">Fibrella aestuarina BUZ 2</name>
    <dbReference type="NCBI Taxonomy" id="1166018"/>
    <lineage>
        <taxon>Bacteria</taxon>
        <taxon>Pseudomonadati</taxon>
        <taxon>Bacteroidota</taxon>
        <taxon>Cytophagia</taxon>
        <taxon>Cytophagales</taxon>
        <taxon>Spirosomataceae</taxon>
        <taxon>Fibrella</taxon>
    </lineage>
</organism>
<evidence type="ECO:0000313" key="3">
    <source>
        <dbReference type="Proteomes" id="UP000011058"/>
    </source>
</evidence>
<dbReference type="Pfam" id="PF01408">
    <property type="entry name" value="GFO_IDH_MocA"/>
    <property type="match status" value="1"/>
</dbReference>
<dbReference type="SUPFAM" id="SSF51735">
    <property type="entry name" value="NAD(P)-binding Rossmann-fold domains"/>
    <property type="match status" value="1"/>
</dbReference>
<sequence>MGGLAKPPRATSCCRTTAITSNSVTSRLKRCSTKAPALVKPLTTPALERRATSMQNRRDFIKSSALAGLGMSFSASSYARILGANERVRVGVIGFSDRFRQSLAPAFAGHSKEMNFAFVGVSDLWSRRRDEAKAFLTGKGWADAGNFSMNRNNDELLDRKDIDAVIISTADFQHAIHCAEAVEAGRDVYVEKPFAESMEDARKALKAVEKSKKIVQVGSQRRSAPNYHAANEYIKSGKFGDVSMVEMTWNVNQPGRWRRPKLVSEIRQEDTDWKRFLMNRPAEAWDPRKYLEYRLFYPYSSGIPGQWMSHQIDTVHWFSGYDHPRSVVANGGVYVWKDGRVNPDTFTAVFDYGPDNDKAKGFQVLYSSRMHNEAGGTKEYYYSNGGMINLDTNKITPEGGLEERYAKEMGMKANLLPTMSLGETARMETGANTGGDPMTSLHMRNWMECVRSRNEPNAPARVGFNHSVANIMATKAYQTGRRVTWDSQKSDIVVS</sequence>
<keyword evidence="3" id="KW-1185">Reference proteome</keyword>
<dbReference type="EMBL" id="HE796683">
    <property type="protein sequence ID" value="CCH01805.1"/>
    <property type="molecule type" value="Genomic_DNA"/>
</dbReference>
<dbReference type="KEGG" id="fae:FAES_3798"/>
<dbReference type="Gene3D" id="3.40.50.720">
    <property type="entry name" value="NAD(P)-binding Rossmann-like Domain"/>
    <property type="match status" value="1"/>
</dbReference>
<protein>
    <submittedName>
        <fullName evidence="2">Oxidoreductase domain protein</fullName>
    </submittedName>
</protein>